<feature type="transmembrane region" description="Helical" evidence="7">
    <location>
        <begin position="367"/>
        <end position="387"/>
    </location>
</feature>
<keyword evidence="3 7" id="KW-0812">Transmembrane</keyword>
<dbReference type="GO" id="GO:0006865">
    <property type="term" value="P:amino acid transport"/>
    <property type="evidence" value="ECO:0007669"/>
    <property type="project" value="UniProtKB-KW"/>
</dbReference>
<dbReference type="Proteomes" id="UP001370490">
    <property type="component" value="Unassembled WGS sequence"/>
</dbReference>
<keyword evidence="6 7" id="KW-0472">Membrane</keyword>
<dbReference type="Pfam" id="PF01490">
    <property type="entry name" value="Aa_trans"/>
    <property type="match status" value="1"/>
</dbReference>
<feature type="transmembrane region" description="Helical" evidence="7">
    <location>
        <begin position="424"/>
        <end position="450"/>
    </location>
</feature>
<feature type="transmembrane region" description="Helical" evidence="7">
    <location>
        <begin position="226"/>
        <end position="245"/>
    </location>
</feature>
<feature type="transmembrane region" description="Helical" evidence="7">
    <location>
        <begin position="304"/>
        <end position="325"/>
    </location>
</feature>
<evidence type="ECO:0000256" key="3">
    <source>
        <dbReference type="ARBA" id="ARBA00022692"/>
    </source>
</evidence>
<comment type="caution">
    <text evidence="9">The sequence shown here is derived from an EMBL/GenBank/DDBJ whole genome shotgun (WGS) entry which is preliminary data.</text>
</comment>
<protein>
    <submittedName>
        <fullName evidence="9">Amino acid transporter, transmembrane domain</fullName>
    </submittedName>
</protein>
<gene>
    <name evidence="9" type="ORF">RJ641_019157</name>
</gene>
<keyword evidence="10" id="KW-1185">Reference proteome</keyword>
<dbReference type="EMBL" id="JBAMMX010000024">
    <property type="protein sequence ID" value="KAK6916296.1"/>
    <property type="molecule type" value="Genomic_DNA"/>
</dbReference>
<sequence>MVEAGDPGVELDEDGLPKRTGTWLSASAHIITVVIGSGVLSLGWAIAQLGWIAGPAALLVFAFIIWFTSMLLVECNKSPDPITGKRNYCYMDVIKANLGGVKVKVCGIAQYVVLVAATIGYTVTAGISMVTVGNTSCLHRYGHDAGCHRSNTPYMIIFGCIELILSQIPNFHQLSFLSTLAAIMSFAYSFIAVALSITKVAEGGNHVETSLGGVRVGIDVTLEEKVWQLLVALGNIAFAYGFSIVLDTIKSGPSKIKEMKKATSVAISVTTIFYVLCGVTGYAAFGNKISGNLLTGFELDRLFWLANVANVCVVVHLIGAYQILAQPVFQFVEKKCAEKWPESGFIKATYQIPIPMSGNYDVNLFRVVWRSIYVIIASLVAIILPFFNDLLGLIGAAVFWPLTVFLPVEMYIKHKKIPRFSFTCFCYEALSLFCLIITLVAAAASVRGLIVSVKGS</sequence>
<evidence type="ECO:0000256" key="4">
    <source>
        <dbReference type="ARBA" id="ARBA00022970"/>
    </source>
</evidence>
<feature type="domain" description="Amino acid transporter transmembrane" evidence="8">
    <location>
        <begin position="19"/>
        <end position="450"/>
    </location>
</feature>
<feature type="transmembrane region" description="Helical" evidence="7">
    <location>
        <begin position="393"/>
        <end position="412"/>
    </location>
</feature>
<dbReference type="PANTHER" id="PTHR48017">
    <property type="entry name" value="OS05G0424000 PROTEIN-RELATED"/>
    <property type="match status" value="1"/>
</dbReference>
<evidence type="ECO:0000256" key="1">
    <source>
        <dbReference type="ARBA" id="ARBA00004370"/>
    </source>
</evidence>
<organism evidence="9 10">
    <name type="scientific">Dillenia turbinata</name>
    <dbReference type="NCBI Taxonomy" id="194707"/>
    <lineage>
        <taxon>Eukaryota</taxon>
        <taxon>Viridiplantae</taxon>
        <taxon>Streptophyta</taxon>
        <taxon>Embryophyta</taxon>
        <taxon>Tracheophyta</taxon>
        <taxon>Spermatophyta</taxon>
        <taxon>Magnoliopsida</taxon>
        <taxon>eudicotyledons</taxon>
        <taxon>Gunneridae</taxon>
        <taxon>Pentapetalae</taxon>
        <taxon>Dilleniales</taxon>
        <taxon>Dilleniaceae</taxon>
        <taxon>Dillenia</taxon>
    </lineage>
</organism>
<evidence type="ECO:0000313" key="10">
    <source>
        <dbReference type="Proteomes" id="UP001370490"/>
    </source>
</evidence>
<feature type="transmembrane region" description="Helical" evidence="7">
    <location>
        <begin position="176"/>
        <end position="197"/>
    </location>
</feature>
<keyword evidence="5 7" id="KW-1133">Transmembrane helix</keyword>
<reference evidence="9 10" key="1">
    <citation type="submission" date="2023-12" db="EMBL/GenBank/DDBJ databases">
        <title>A high-quality genome assembly for Dillenia turbinata (Dilleniales).</title>
        <authorList>
            <person name="Chanderbali A."/>
        </authorList>
    </citation>
    <scope>NUCLEOTIDE SEQUENCE [LARGE SCALE GENOMIC DNA]</scope>
    <source>
        <strain evidence="9">LSX21</strain>
        <tissue evidence="9">Leaf</tissue>
    </source>
</reference>
<keyword evidence="4" id="KW-0029">Amino-acid transport</keyword>
<evidence type="ECO:0000256" key="6">
    <source>
        <dbReference type="ARBA" id="ARBA00023136"/>
    </source>
</evidence>
<evidence type="ECO:0000259" key="8">
    <source>
        <dbReference type="Pfam" id="PF01490"/>
    </source>
</evidence>
<dbReference type="GO" id="GO:0016020">
    <property type="term" value="C:membrane"/>
    <property type="evidence" value="ECO:0007669"/>
    <property type="project" value="UniProtKB-SubCell"/>
</dbReference>
<keyword evidence="2" id="KW-0813">Transport</keyword>
<dbReference type="AlphaFoldDB" id="A0AAN8UQW7"/>
<accession>A0AAN8UQW7</accession>
<feature type="transmembrane region" description="Helical" evidence="7">
    <location>
        <begin position="265"/>
        <end position="284"/>
    </location>
</feature>
<proteinExistence type="predicted"/>
<dbReference type="InterPro" id="IPR013057">
    <property type="entry name" value="AA_transpt_TM"/>
</dbReference>
<feature type="transmembrane region" description="Helical" evidence="7">
    <location>
        <begin position="26"/>
        <end position="46"/>
    </location>
</feature>
<comment type="subcellular location">
    <subcellularLocation>
        <location evidence="1">Membrane</location>
    </subcellularLocation>
</comment>
<evidence type="ECO:0000256" key="7">
    <source>
        <dbReference type="SAM" id="Phobius"/>
    </source>
</evidence>
<feature type="transmembrane region" description="Helical" evidence="7">
    <location>
        <begin position="111"/>
        <end position="132"/>
    </location>
</feature>
<evidence type="ECO:0000313" key="9">
    <source>
        <dbReference type="EMBL" id="KAK6916296.1"/>
    </source>
</evidence>
<name>A0AAN8UQW7_9MAGN</name>
<feature type="transmembrane region" description="Helical" evidence="7">
    <location>
        <begin position="52"/>
        <end position="73"/>
    </location>
</feature>
<evidence type="ECO:0000256" key="2">
    <source>
        <dbReference type="ARBA" id="ARBA00022448"/>
    </source>
</evidence>
<evidence type="ECO:0000256" key="5">
    <source>
        <dbReference type="ARBA" id="ARBA00022989"/>
    </source>
</evidence>